<dbReference type="Proteomes" id="UP000076555">
    <property type="component" value="Unassembled WGS sequence"/>
</dbReference>
<dbReference type="AlphaFoldDB" id="A0A166IVR4"/>
<dbReference type="EMBL" id="LWAJ01000216">
    <property type="protein sequence ID" value="KZL48912.1"/>
    <property type="molecule type" value="Genomic_DNA"/>
</dbReference>
<gene>
    <name evidence="2" type="ORF">A2T98_15565</name>
</gene>
<evidence type="ECO:0000313" key="3">
    <source>
        <dbReference type="Proteomes" id="UP000076555"/>
    </source>
</evidence>
<proteinExistence type="predicted"/>
<comment type="caution">
    <text evidence="2">The sequence shown here is derived from an EMBL/GenBank/DDBJ whole genome shotgun (WGS) entry which is preliminary data.</text>
</comment>
<dbReference type="PANTHER" id="PTHR10587">
    <property type="entry name" value="GLYCOSYL TRANSFERASE-RELATED"/>
    <property type="match status" value="1"/>
</dbReference>
<dbReference type="InterPro" id="IPR002509">
    <property type="entry name" value="NODB_dom"/>
</dbReference>
<dbReference type="GO" id="GO:0005975">
    <property type="term" value="P:carbohydrate metabolic process"/>
    <property type="evidence" value="ECO:0007669"/>
    <property type="project" value="InterPro"/>
</dbReference>
<accession>A0A166IVR4</accession>
<feature type="domain" description="NodB homology" evidence="1">
    <location>
        <begin position="30"/>
        <end position="213"/>
    </location>
</feature>
<dbReference type="SUPFAM" id="SSF88713">
    <property type="entry name" value="Glycoside hydrolase/deacetylase"/>
    <property type="match status" value="1"/>
</dbReference>
<evidence type="ECO:0000259" key="1">
    <source>
        <dbReference type="PROSITE" id="PS51677"/>
    </source>
</evidence>
<sequence>MQLAPLFPFFYRILQPSFPNCLWSGSRYNKAIALTFDDGPHPEYTPQVLAVLDRYNIKASFFWLGACVNRYPGIAKAICDRGHWIGLHGYDHRSFPTLSPNDLQNSLAKTQTAIYNACDLTPEQVCDVRPPNGLFTPQTLKLFLKWNYRPVMWSVVPEDWVRPGVTTVVQRVLKQVENGSLIVLHDGTCGGQDVAATIKILIPQLLEQGYEFVTVDSLWQQNQTKHHFTASHAE</sequence>
<protein>
    <submittedName>
        <fullName evidence="2">Chitooligosaccharide deacetylase NodB-like protein</fullName>
    </submittedName>
</protein>
<evidence type="ECO:0000313" key="2">
    <source>
        <dbReference type="EMBL" id="KZL48912.1"/>
    </source>
</evidence>
<dbReference type="PROSITE" id="PS51677">
    <property type="entry name" value="NODB"/>
    <property type="match status" value="1"/>
</dbReference>
<dbReference type="InterPro" id="IPR050248">
    <property type="entry name" value="Polysacc_deacetylase_ArnD"/>
</dbReference>
<dbReference type="Pfam" id="PF01522">
    <property type="entry name" value="Polysacc_deac_1"/>
    <property type="match status" value="1"/>
</dbReference>
<organism evidence="2 3">
    <name type="scientific">Nodularia spumigena CENA596</name>
    <dbReference type="NCBI Taxonomy" id="1819295"/>
    <lineage>
        <taxon>Bacteria</taxon>
        <taxon>Bacillati</taxon>
        <taxon>Cyanobacteriota</taxon>
        <taxon>Cyanophyceae</taxon>
        <taxon>Nostocales</taxon>
        <taxon>Nodulariaceae</taxon>
        <taxon>Nodularia</taxon>
    </lineage>
</organism>
<dbReference type="RefSeq" id="WP_063873559.1">
    <property type="nucleotide sequence ID" value="NZ_CAWMRI010000216.1"/>
</dbReference>
<dbReference type="PANTHER" id="PTHR10587:SF137">
    <property type="entry name" value="4-DEOXY-4-FORMAMIDO-L-ARABINOSE-PHOSPHOUNDECAPRENOL DEFORMYLASE ARND-RELATED"/>
    <property type="match status" value="1"/>
</dbReference>
<dbReference type="CDD" id="cd10917">
    <property type="entry name" value="CE4_NodB_like_6s_7s"/>
    <property type="match status" value="1"/>
</dbReference>
<reference evidence="2 3" key="1">
    <citation type="submission" date="2016-04" db="EMBL/GenBank/DDBJ databases">
        <title>Draft Genome Assembly of the Bloom-forming Cyanobacterium Nodularia spumigena Strain CENA596 in Shrimp Production Ponds.</title>
        <authorList>
            <person name="Popin R.V."/>
            <person name="Rigonato J."/>
            <person name="Abreu V.A."/>
            <person name="Andreote A.P."/>
            <person name="Silveira S.B."/>
            <person name="Odebrecht C."/>
            <person name="Fiore M.F."/>
        </authorList>
    </citation>
    <scope>NUCLEOTIDE SEQUENCE [LARGE SCALE GENOMIC DNA]</scope>
    <source>
        <strain evidence="2 3">CENA596</strain>
    </source>
</reference>
<dbReference type="Gene3D" id="3.20.20.370">
    <property type="entry name" value="Glycoside hydrolase/deacetylase"/>
    <property type="match status" value="1"/>
</dbReference>
<dbReference type="OrthoDB" id="9806342at2"/>
<name>A0A166IVR4_NODSP</name>
<dbReference type="InterPro" id="IPR011330">
    <property type="entry name" value="Glyco_hydro/deAcase_b/a-brl"/>
</dbReference>
<dbReference type="GO" id="GO:0016810">
    <property type="term" value="F:hydrolase activity, acting on carbon-nitrogen (but not peptide) bonds"/>
    <property type="evidence" value="ECO:0007669"/>
    <property type="project" value="InterPro"/>
</dbReference>